<gene>
    <name evidence="1" type="ORF">A2831_00550</name>
</gene>
<organism evidence="1 2">
    <name type="scientific">Candidatus Yanofskybacteria bacterium RIFCSPHIGHO2_01_FULL_44_17</name>
    <dbReference type="NCBI Taxonomy" id="1802668"/>
    <lineage>
        <taxon>Bacteria</taxon>
        <taxon>Candidatus Yanofskyibacteriota</taxon>
    </lineage>
</organism>
<dbReference type="SUPFAM" id="SSF55811">
    <property type="entry name" value="Nudix"/>
    <property type="match status" value="1"/>
</dbReference>
<name>A0A1F8EYT9_9BACT</name>
<evidence type="ECO:0000313" key="1">
    <source>
        <dbReference type="EMBL" id="OGN05658.1"/>
    </source>
</evidence>
<dbReference type="EMBL" id="MGJI01000006">
    <property type="protein sequence ID" value="OGN05658.1"/>
    <property type="molecule type" value="Genomic_DNA"/>
</dbReference>
<reference evidence="1 2" key="1">
    <citation type="journal article" date="2016" name="Nat. Commun.">
        <title>Thousands of microbial genomes shed light on interconnected biogeochemical processes in an aquifer system.</title>
        <authorList>
            <person name="Anantharaman K."/>
            <person name="Brown C.T."/>
            <person name="Hug L.A."/>
            <person name="Sharon I."/>
            <person name="Castelle C.J."/>
            <person name="Probst A.J."/>
            <person name="Thomas B.C."/>
            <person name="Singh A."/>
            <person name="Wilkins M.J."/>
            <person name="Karaoz U."/>
            <person name="Brodie E.L."/>
            <person name="Williams K.H."/>
            <person name="Hubbard S.S."/>
            <person name="Banfield J.F."/>
        </authorList>
    </citation>
    <scope>NUCLEOTIDE SEQUENCE [LARGE SCALE GENOMIC DNA]</scope>
</reference>
<comment type="caution">
    <text evidence="1">The sequence shown here is derived from an EMBL/GenBank/DDBJ whole genome shotgun (WGS) entry which is preliminary data.</text>
</comment>
<protein>
    <recommendedName>
        <fullName evidence="3">Nudix hydrolase domain-containing protein</fullName>
    </recommendedName>
</protein>
<evidence type="ECO:0008006" key="3">
    <source>
        <dbReference type="Google" id="ProtNLM"/>
    </source>
</evidence>
<evidence type="ECO:0000313" key="2">
    <source>
        <dbReference type="Proteomes" id="UP000177507"/>
    </source>
</evidence>
<dbReference type="AlphaFoldDB" id="A0A1F8EYT9"/>
<proteinExistence type="predicted"/>
<dbReference type="Gene3D" id="3.90.79.10">
    <property type="entry name" value="Nucleoside Triphosphate Pyrophosphohydrolase"/>
    <property type="match status" value="1"/>
</dbReference>
<dbReference type="STRING" id="1802668.A2831_00550"/>
<dbReference type="InterPro" id="IPR015797">
    <property type="entry name" value="NUDIX_hydrolase-like_dom_sf"/>
</dbReference>
<accession>A0A1F8EYT9</accession>
<sequence>MLTNLEEQQMIDLAKKMGSQWTPGLYNALAPKFALTAIETVFLRMKEDGSAEVEVLLARRLHSDAHYPNQWHSPGTMLRAVDVPEETEMYLGIPELNGFRKALDRLVNSELGLRFKGEPRQVKSILHFTPRGPEVALIFLCELDGEPKFGEFFSVNQLPSDLIEHHYRIIKVAVDNFKE</sequence>
<dbReference type="Proteomes" id="UP000177507">
    <property type="component" value="Unassembled WGS sequence"/>
</dbReference>